<protein>
    <recommendedName>
        <fullName evidence="1">SPIN90/Ldb17 leucine-rich domain-containing protein</fullName>
    </recommendedName>
</protein>
<dbReference type="Pfam" id="PF09431">
    <property type="entry name" value="SPIN90_LRD"/>
    <property type="match status" value="1"/>
</dbReference>
<reference evidence="2" key="1">
    <citation type="submission" date="2021-01" db="EMBL/GenBank/DDBJ databases">
        <authorList>
            <person name="Corre E."/>
            <person name="Pelletier E."/>
            <person name="Niang G."/>
            <person name="Scheremetjew M."/>
            <person name="Finn R."/>
            <person name="Kale V."/>
            <person name="Holt S."/>
            <person name="Cochrane G."/>
            <person name="Meng A."/>
            <person name="Brown T."/>
            <person name="Cohen L."/>
        </authorList>
    </citation>
    <scope>NUCLEOTIDE SEQUENCE</scope>
</reference>
<dbReference type="AlphaFoldDB" id="A0A7S0ZQB7"/>
<gene>
    <name evidence="2" type="ORF">NSCI0253_LOCUS3216</name>
</gene>
<organism evidence="2">
    <name type="scientific">Noctiluca scintillans</name>
    <name type="common">Sea sparkle</name>
    <name type="synonym">Red tide dinoflagellate</name>
    <dbReference type="NCBI Taxonomy" id="2966"/>
    <lineage>
        <taxon>Eukaryota</taxon>
        <taxon>Sar</taxon>
        <taxon>Alveolata</taxon>
        <taxon>Dinophyceae</taxon>
        <taxon>Noctilucales</taxon>
        <taxon>Noctilucaceae</taxon>
        <taxon>Noctiluca</taxon>
    </lineage>
</organism>
<accession>A0A7S0ZQB7</accession>
<proteinExistence type="predicted"/>
<evidence type="ECO:0000313" key="2">
    <source>
        <dbReference type="EMBL" id="CAD8828870.1"/>
    </source>
</evidence>
<sequence>MAAVASPHTARNSVFSLDVPDVQAKAAEKREIVQKLIRNLERAERNDGPVDRAWLKQIINPKDQCFQTLIKLLVAPKYEGFVSLRCVCLRAMQMMLRIATRIVVTANEASADSTHGVQCFLELAGEKLAREAYALICNLVESREDTLLACNALLVLAEMGPQTVAPHLAKKLFALFMAVPERADELMEVALRMHSWGGERRSALLEAMVSHAGGRLLGEVLLQVINRGDGGRRARAAKILTGCLALPQGERLLYTNDVLVLIEILLRELPCTAGDVGGFEAHANCLLALTRRCGPAGSNRRGEFVQIIVDVRDDERNPQAVRRTCTQMLASLDTQ</sequence>
<evidence type="ECO:0000259" key="1">
    <source>
        <dbReference type="Pfam" id="PF09431"/>
    </source>
</evidence>
<dbReference type="InterPro" id="IPR018556">
    <property type="entry name" value="SPIN90/Ldb17_LRD"/>
</dbReference>
<feature type="domain" description="SPIN90/Ldb17 leucine-rich" evidence="1">
    <location>
        <begin position="202"/>
        <end position="269"/>
    </location>
</feature>
<name>A0A7S0ZQB7_NOCSC</name>
<dbReference type="EMBL" id="HBFQ01004651">
    <property type="protein sequence ID" value="CAD8828870.1"/>
    <property type="molecule type" value="Transcribed_RNA"/>
</dbReference>